<evidence type="ECO:0000313" key="1">
    <source>
        <dbReference type="EMBL" id="KAJ2901400.1"/>
    </source>
</evidence>
<protein>
    <submittedName>
        <fullName evidence="1">Uncharacterized protein</fullName>
    </submittedName>
</protein>
<gene>
    <name evidence="1" type="ORF">MKZ38_001882</name>
</gene>
<name>A0AAD5WRM5_9PEZI</name>
<dbReference type="AlphaFoldDB" id="A0AAD5WRM5"/>
<dbReference type="EMBL" id="JAKWBI020000153">
    <property type="protein sequence ID" value="KAJ2901400.1"/>
    <property type="molecule type" value="Genomic_DNA"/>
</dbReference>
<evidence type="ECO:0000313" key="2">
    <source>
        <dbReference type="Proteomes" id="UP001201980"/>
    </source>
</evidence>
<sequence>MAAVKLPLALKKNVRDNFTNKIEELEERLSADDCIGAPWKVAIEPTEIYPHAKEGSYGHTNLGLCLYSYVDDAISRLKSYRESSGAEAMEQLNEICSGHTLTMALDESKKFNYCGVVVEDDRNLKIVFSPGCLGVNIYDCLETSKLKDALNSAPPTEGAGVLSFIAKGSIREKWDPNIEPVVEKIRKILDWPEMEVDPNWEEVFTALKTAKDDGDKGVRDDFEEVLGYMHVQYFDGFAGQLEEQGFEDPDYREGIQAEVTAAKVVIRVIDKLKERTYNECEIEDGVLYLQTTPKNWGANTYDCAKGLEHKL</sequence>
<accession>A0AAD5WRM5</accession>
<reference evidence="1" key="1">
    <citation type="submission" date="2022-07" db="EMBL/GenBank/DDBJ databases">
        <title>Draft genome sequence of Zalerion maritima ATCC 34329, a (micro)plastics degrading marine fungus.</title>
        <authorList>
            <person name="Paco A."/>
            <person name="Goncalves M.F.M."/>
            <person name="Rocha-Santos T.A.P."/>
            <person name="Alves A."/>
        </authorList>
    </citation>
    <scope>NUCLEOTIDE SEQUENCE</scope>
    <source>
        <strain evidence="1">ATCC 34329</strain>
    </source>
</reference>
<organism evidence="1 2">
    <name type="scientific">Zalerion maritima</name>
    <dbReference type="NCBI Taxonomy" id="339359"/>
    <lineage>
        <taxon>Eukaryota</taxon>
        <taxon>Fungi</taxon>
        <taxon>Dikarya</taxon>
        <taxon>Ascomycota</taxon>
        <taxon>Pezizomycotina</taxon>
        <taxon>Sordariomycetes</taxon>
        <taxon>Lulworthiomycetidae</taxon>
        <taxon>Lulworthiales</taxon>
        <taxon>Lulworthiaceae</taxon>
        <taxon>Zalerion</taxon>
    </lineage>
</organism>
<dbReference type="Proteomes" id="UP001201980">
    <property type="component" value="Unassembled WGS sequence"/>
</dbReference>
<comment type="caution">
    <text evidence="1">The sequence shown here is derived from an EMBL/GenBank/DDBJ whole genome shotgun (WGS) entry which is preliminary data.</text>
</comment>
<proteinExistence type="predicted"/>
<keyword evidence="2" id="KW-1185">Reference proteome</keyword>